<protein>
    <submittedName>
        <fullName evidence="2">Uncharacterized protein</fullName>
    </submittedName>
</protein>
<accession>A0A1Y1KSL5</accession>
<feature type="region of interest" description="Disordered" evidence="1">
    <location>
        <begin position="79"/>
        <end position="108"/>
    </location>
</feature>
<dbReference type="EMBL" id="GEZM01078520">
    <property type="protein sequence ID" value="JAV62675.1"/>
    <property type="molecule type" value="Transcribed_RNA"/>
</dbReference>
<proteinExistence type="predicted"/>
<dbReference type="AlphaFoldDB" id="A0A1Y1KSL5"/>
<evidence type="ECO:0000256" key="1">
    <source>
        <dbReference type="SAM" id="MobiDB-lite"/>
    </source>
</evidence>
<organism evidence="2">
    <name type="scientific">Photinus pyralis</name>
    <name type="common">Common eastern firefly</name>
    <name type="synonym">Lampyris pyralis</name>
    <dbReference type="NCBI Taxonomy" id="7054"/>
    <lineage>
        <taxon>Eukaryota</taxon>
        <taxon>Metazoa</taxon>
        <taxon>Ecdysozoa</taxon>
        <taxon>Arthropoda</taxon>
        <taxon>Hexapoda</taxon>
        <taxon>Insecta</taxon>
        <taxon>Pterygota</taxon>
        <taxon>Neoptera</taxon>
        <taxon>Endopterygota</taxon>
        <taxon>Coleoptera</taxon>
        <taxon>Polyphaga</taxon>
        <taxon>Elateriformia</taxon>
        <taxon>Elateroidea</taxon>
        <taxon>Lampyridae</taxon>
        <taxon>Lampyrinae</taxon>
        <taxon>Photinus</taxon>
    </lineage>
</organism>
<name>A0A1Y1KSL5_PHOPY</name>
<evidence type="ECO:0000313" key="2">
    <source>
        <dbReference type="EMBL" id="JAV62675.1"/>
    </source>
</evidence>
<feature type="compositionally biased region" description="Basic and acidic residues" evidence="1">
    <location>
        <begin position="80"/>
        <end position="90"/>
    </location>
</feature>
<reference evidence="2" key="1">
    <citation type="journal article" date="2016" name="Sci. Rep.">
        <title>Molecular characterization of firefly nuptial gifts: a multi-omics approach sheds light on postcopulatory sexual selection.</title>
        <authorList>
            <person name="Al-Wathiqui N."/>
            <person name="Fallon T.R."/>
            <person name="South A."/>
            <person name="Weng J.K."/>
            <person name="Lewis S.M."/>
        </authorList>
    </citation>
    <scope>NUCLEOTIDE SEQUENCE</scope>
</reference>
<sequence>MGVVAPSPGIFAARIGAINPVILFRKLATPVPAPLTGAGKISGVNAYSTPYMMFCENAATQENASWAVGVFPNITKRKRNMADTRVEPAKVPRRPKKGDGESTRYAASTLPGTPMIEVMA</sequence>